<proteinExistence type="predicted"/>
<feature type="coiled-coil region" evidence="1">
    <location>
        <begin position="55"/>
        <end position="82"/>
    </location>
</feature>
<dbReference type="Proteomes" id="UP000245629">
    <property type="component" value="Plasmid unnamed1"/>
</dbReference>
<keyword evidence="2" id="KW-1133">Transmembrane helix</keyword>
<feature type="transmembrane region" description="Helical" evidence="2">
    <location>
        <begin position="6"/>
        <end position="23"/>
    </location>
</feature>
<name>A0A2S2CW29_9PROT</name>
<dbReference type="AlphaFoldDB" id="A0A2S2CW29"/>
<sequence length="171" mass="19416">MIVVWSITIIVFLLIGSIVGGRLRSRYRHQRERLRTLNERLEVYRNYNKLAVVRREEAHEMLGKLRRQLAEEEEDLRRLAAQPKEPDPEAAISYHVFDRIAGRRGTVWHVAVEASEKAAAWTGVRHYAVTGETAEEARKRVQDRHPAMSGFTVGKAVPLDLAAETPAAKPG</sequence>
<evidence type="ECO:0000256" key="2">
    <source>
        <dbReference type="SAM" id="Phobius"/>
    </source>
</evidence>
<keyword evidence="2" id="KW-0472">Membrane</keyword>
<evidence type="ECO:0000256" key="1">
    <source>
        <dbReference type="SAM" id="Coils"/>
    </source>
</evidence>
<organism evidence="3 4">
    <name type="scientific">Azospirillum thermophilum</name>
    <dbReference type="NCBI Taxonomy" id="2202148"/>
    <lineage>
        <taxon>Bacteria</taxon>
        <taxon>Pseudomonadati</taxon>
        <taxon>Pseudomonadota</taxon>
        <taxon>Alphaproteobacteria</taxon>
        <taxon>Rhodospirillales</taxon>
        <taxon>Azospirillaceae</taxon>
        <taxon>Azospirillum</taxon>
    </lineage>
</organism>
<evidence type="ECO:0000313" key="3">
    <source>
        <dbReference type="EMBL" id="AWK88733.1"/>
    </source>
</evidence>
<keyword evidence="4" id="KW-1185">Reference proteome</keyword>
<protein>
    <submittedName>
        <fullName evidence="3">Uncharacterized protein</fullName>
    </submittedName>
</protein>
<dbReference type="RefSeq" id="WP_109331333.1">
    <property type="nucleotide sequence ID" value="NZ_CP029356.1"/>
</dbReference>
<gene>
    <name evidence="3" type="ORF">DEW08_21850</name>
</gene>
<dbReference type="OrthoDB" id="7305654at2"/>
<reference evidence="4" key="1">
    <citation type="submission" date="2018-05" db="EMBL/GenBank/DDBJ databases">
        <title>Azospirillum thermophila sp. nov., a novel isolated from hot spring.</title>
        <authorList>
            <person name="Zhao Z."/>
        </authorList>
    </citation>
    <scope>NUCLEOTIDE SEQUENCE [LARGE SCALE GENOMIC DNA]</scope>
    <source>
        <strain evidence="4">CFH 70021</strain>
        <plasmid evidence="4">unnamed1</plasmid>
    </source>
</reference>
<keyword evidence="1" id="KW-0175">Coiled coil</keyword>
<geneLocation type="plasmid" evidence="3 4">
    <name>unnamed1</name>
</geneLocation>
<evidence type="ECO:0000313" key="4">
    <source>
        <dbReference type="Proteomes" id="UP000245629"/>
    </source>
</evidence>
<keyword evidence="3" id="KW-0614">Plasmid</keyword>
<dbReference type="KEGG" id="azz:DEW08_21850"/>
<dbReference type="EMBL" id="CP029356">
    <property type="protein sequence ID" value="AWK88733.1"/>
    <property type="molecule type" value="Genomic_DNA"/>
</dbReference>
<accession>A0A2S2CW29</accession>
<keyword evidence="2" id="KW-0812">Transmembrane</keyword>